<accession>A0ABV8J8X2</accession>
<dbReference type="InterPro" id="IPR027417">
    <property type="entry name" value="P-loop_NTPase"/>
</dbReference>
<keyword evidence="2" id="KW-1185">Reference proteome</keyword>
<dbReference type="Proteomes" id="UP001595843">
    <property type="component" value="Unassembled WGS sequence"/>
</dbReference>
<comment type="caution">
    <text evidence="1">The sequence shown here is derived from an EMBL/GenBank/DDBJ whole genome shotgun (WGS) entry which is preliminary data.</text>
</comment>
<dbReference type="EMBL" id="JBHSAP010000001">
    <property type="protein sequence ID" value="MFC4075241.1"/>
    <property type="molecule type" value="Genomic_DNA"/>
</dbReference>
<name>A0ABV8J8X2_9BACL</name>
<gene>
    <name evidence="1" type="ORF">ACFOUO_00180</name>
</gene>
<evidence type="ECO:0000313" key="2">
    <source>
        <dbReference type="Proteomes" id="UP001595843"/>
    </source>
</evidence>
<sequence length="80" mass="8966">PVLVWDDLGKSNPTQAKQKNYFQIVNERYKACRPILFSSNEDIESLSERIGGATWSRLVGMSGKYLLATVGADYRLSRVG</sequence>
<feature type="non-terminal residue" evidence="1">
    <location>
        <position position="1"/>
    </location>
</feature>
<evidence type="ECO:0000313" key="1">
    <source>
        <dbReference type="EMBL" id="MFC4075241.1"/>
    </source>
</evidence>
<protein>
    <submittedName>
        <fullName evidence="1">DNA replication protein</fullName>
    </submittedName>
</protein>
<proteinExistence type="predicted"/>
<organism evidence="1 2">
    <name type="scientific">Salinithrix halophila</name>
    <dbReference type="NCBI Taxonomy" id="1485204"/>
    <lineage>
        <taxon>Bacteria</taxon>
        <taxon>Bacillati</taxon>
        <taxon>Bacillota</taxon>
        <taxon>Bacilli</taxon>
        <taxon>Bacillales</taxon>
        <taxon>Thermoactinomycetaceae</taxon>
        <taxon>Salinithrix</taxon>
    </lineage>
</organism>
<reference evidence="2" key="1">
    <citation type="journal article" date="2019" name="Int. J. Syst. Evol. Microbiol.">
        <title>The Global Catalogue of Microorganisms (GCM) 10K type strain sequencing project: providing services to taxonomists for standard genome sequencing and annotation.</title>
        <authorList>
            <consortium name="The Broad Institute Genomics Platform"/>
            <consortium name="The Broad Institute Genome Sequencing Center for Infectious Disease"/>
            <person name="Wu L."/>
            <person name="Ma J."/>
        </authorList>
    </citation>
    <scope>NUCLEOTIDE SEQUENCE [LARGE SCALE GENOMIC DNA]</scope>
    <source>
        <strain evidence="2">IBRC-M 10813</strain>
    </source>
</reference>
<dbReference type="Gene3D" id="3.40.50.300">
    <property type="entry name" value="P-loop containing nucleotide triphosphate hydrolases"/>
    <property type="match status" value="1"/>
</dbReference>